<proteinExistence type="predicted"/>
<protein>
    <submittedName>
        <fullName evidence="3">Uncharacterized protein</fullName>
    </submittedName>
</protein>
<dbReference type="EMBL" id="JAUPFM010000019">
    <property type="protein sequence ID" value="KAK2820366.1"/>
    <property type="molecule type" value="Genomic_DNA"/>
</dbReference>
<evidence type="ECO:0000313" key="3">
    <source>
        <dbReference type="EMBL" id="KAK2820366.1"/>
    </source>
</evidence>
<evidence type="ECO:0000256" key="1">
    <source>
        <dbReference type="SAM" id="MobiDB-lite"/>
    </source>
</evidence>
<sequence>MLLETPLRSELPSNTSDTQAFVWEQFDFDLCRDLRQGMYVWAVFAVLCFAFGFPASAAILVDMFKSNTIRVSSRVHHITPLPLSSMHQGHPPTQPQLRLWPQGPDSTGCQKLVKEPQGPSIQGSPHCDRTSGR</sequence>
<keyword evidence="4" id="KW-1185">Reference proteome</keyword>
<organism evidence="3 4">
    <name type="scientific">Channa striata</name>
    <name type="common">Snakehead murrel</name>
    <name type="synonym">Ophicephalus striatus</name>
    <dbReference type="NCBI Taxonomy" id="64152"/>
    <lineage>
        <taxon>Eukaryota</taxon>
        <taxon>Metazoa</taxon>
        <taxon>Chordata</taxon>
        <taxon>Craniata</taxon>
        <taxon>Vertebrata</taxon>
        <taxon>Euteleostomi</taxon>
        <taxon>Actinopterygii</taxon>
        <taxon>Neopterygii</taxon>
        <taxon>Teleostei</taxon>
        <taxon>Neoteleostei</taxon>
        <taxon>Acanthomorphata</taxon>
        <taxon>Anabantaria</taxon>
        <taxon>Anabantiformes</taxon>
        <taxon>Channoidei</taxon>
        <taxon>Channidae</taxon>
        <taxon>Channa</taxon>
    </lineage>
</organism>
<name>A0AA88IP07_CHASR</name>
<dbReference type="AlphaFoldDB" id="A0AA88IP07"/>
<feature type="region of interest" description="Disordered" evidence="1">
    <location>
        <begin position="82"/>
        <end position="133"/>
    </location>
</feature>
<gene>
    <name evidence="3" type="ORF">Q5P01_023325</name>
</gene>
<keyword evidence="2" id="KW-0812">Transmembrane</keyword>
<keyword evidence="2" id="KW-1133">Transmembrane helix</keyword>
<reference evidence="3" key="1">
    <citation type="submission" date="2023-07" db="EMBL/GenBank/DDBJ databases">
        <title>Chromosome-level Genome Assembly of Striped Snakehead (Channa striata).</title>
        <authorList>
            <person name="Liu H."/>
        </authorList>
    </citation>
    <scope>NUCLEOTIDE SEQUENCE</scope>
    <source>
        <strain evidence="3">Gz</strain>
        <tissue evidence="3">Muscle</tissue>
    </source>
</reference>
<keyword evidence="2" id="KW-0472">Membrane</keyword>
<comment type="caution">
    <text evidence="3">The sequence shown here is derived from an EMBL/GenBank/DDBJ whole genome shotgun (WGS) entry which is preliminary data.</text>
</comment>
<feature type="transmembrane region" description="Helical" evidence="2">
    <location>
        <begin position="38"/>
        <end position="61"/>
    </location>
</feature>
<dbReference type="Proteomes" id="UP001187415">
    <property type="component" value="Unassembled WGS sequence"/>
</dbReference>
<accession>A0AA88IP07</accession>
<evidence type="ECO:0000313" key="4">
    <source>
        <dbReference type="Proteomes" id="UP001187415"/>
    </source>
</evidence>
<evidence type="ECO:0000256" key="2">
    <source>
        <dbReference type="SAM" id="Phobius"/>
    </source>
</evidence>